<feature type="region of interest" description="Disordered" evidence="4">
    <location>
        <begin position="755"/>
        <end position="789"/>
    </location>
</feature>
<dbReference type="EMBL" id="CP144745">
    <property type="protein sequence ID" value="WVZ49941.1"/>
    <property type="molecule type" value="Genomic_DNA"/>
</dbReference>
<dbReference type="PANTHER" id="PTHR31636">
    <property type="entry name" value="OSJNBA0084A10.13 PROTEIN-RELATED"/>
    <property type="match status" value="1"/>
</dbReference>
<evidence type="ECO:0000313" key="5">
    <source>
        <dbReference type="EMBL" id="WVZ49941.1"/>
    </source>
</evidence>
<sequence length="816" mass="93164">MSRFREALFYYMSFFDIFDATIPRECKSRLMLEQVVLGRSALNAIACEGMDLVQRPEKYKQWQARNKRAGLRQLPLKSSIVDVVKDEVKKHHHKDFLVCEDGKWLLQGWMGRVLFAHSTWGLIEQSPPSPPLFLDLPQKPNGSSEGQHHVPNNDMMLPYISCLLMEDDVDDKLIDHPALLQVQQPFAQILSTPSFSTSTVNMEGFNDLLQQGDSDENTLNLALSKDTDAVQAFMKGMEEANMLVPKDNFRSNELVNQMVTESINHCGVKKRYNRDHHLEEGIRRTRKTVMMIKGPEANLANEMIDEMMLHGYETCIRDMEKLSVAMDNKVENKKRKSGSKAARADEVDLRALLMSCAEEVATNNHVRASELLKQIKQHASAAGNATQRMAQCFCKGLEARLVGTQSLLWQSLLMAERPSAVEYLKAYNIYFAACCFEKVAVLFTNMGALPEVKITAIGRSKPISWPADEIDELGCRLSKCADEFGLPSFKFHAIMKEWEDVCTEDLNTDSDEVLIVSDLFNFSTLMDESVFFDIPSPRDTVLNNIKKMRPDVFIQSILNLSYGSSFLTRFRESLFYYMALFDTLDATVPRDNESRLMLEQVVLGHAALNSIACEGMDLVQRPEKYRQWQRRNQRAGLRQLPLKSSIVAVLKDEVKKHHHNDFLFCEDGNWLLQSWMGRVRFAHSTWVAKDASLQHGRTCVYGVMLVHSELVKLFNQENHLKGLNYLEHTEFTFCLGRIDSPTLLHRSRRRLSLVKVNRDQHPPQSPPVFLDIPQEPDGSSESQHHDPNNDMCSLTSPVCSWRTALTLTMNSIAQHY</sequence>
<proteinExistence type="inferred from homology"/>
<accession>A0AAQ3PN57</accession>
<evidence type="ECO:0000256" key="4">
    <source>
        <dbReference type="SAM" id="MobiDB-lite"/>
    </source>
</evidence>
<dbReference type="Proteomes" id="UP001341281">
    <property type="component" value="Chromosome 01"/>
</dbReference>
<organism evidence="5 6">
    <name type="scientific">Paspalum notatum var. saurae</name>
    <dbReference type="NCBI Taxonomy" id="547442"/>
    <lineage>
        <taxon>Eukaryota</taxon>
        <taxon>Viridiplantae</taxon>
        <taxon>Streptophyta</taxon>
        <taxon>Embryophyta</taxon>
        <taxon>Tracheophyta</taxon>
        <taxon>Spermatophyta</taxon>
        <taxon>Magnoliopsida</taxon>
        <taxon>Liliopsida</taxon>
        <taxon>Poales</taxon>
        <taxon>Poaceae</taxon>
        <taxon>PACMAD clade</taxon>
        <taxon>Panicoideae</taxon>
        <taxon>Andropogonodae</taxon>
        <taxon>Paspaleae</taxon>
        <taxon>Paspalinae</taxon>
        <taxon>Paspalum</taxon>
    </lineage>
</organism>
<gene>
    <name evidence="5" type="ORF">U9M48_001255</name>
</gene>
<protein>
    <submittedName>
        <fullName evidence="5">Uncharacterized protein</fullName>
    </submittedName>
</protein>
<feature type="region of interest" description="SAW" evidence="3">
    <location>
        <begin position="612"/>
        <end position="687"/>
    </location>
</feature>
<reference evidence="5 6" key="1">
    <citation type="submission" date="2024-02" db="EMBL/GenBank/DDBJ databases">
        <title>High-quality chromosome-scale genome assembly of Pensacola bahiagrass (Paspalum notatum Flugge var. saurae).</title>
        <authorList>
            <person name="Vega J.M."/>
            <person name="Podio M."/>
            <person name="Orjuela J."/>
            <person name="Siena L.A."/>
            <person name="Pessino S.C."/>
            <person name="Combes M.C."/>
            <person name="Mariac C."/>
            <person name="Albertini E."/>
            <person name="Pupilli F."/>
            <person name="Ortiz J.P.A."/>
            <person name="Leblanc O."/>
        </authorList>
    </citation>
    <scope>NUCLEOTIDE SEQUENCE [LARGE SCALE GENOMIC DNA]</scope>
    <source>
        <strain evidence="5">R1</strain>
        <tissue evidence="5">Leaf</tissue>
    </source>
</reference>
<comment type="similarity">
    <text evidence="3">Belongs to the GRAS family.</text>
</comment>
<dbReference type="Pfam" id="PF03514">
    <property type="entry name" value="GRAS"/>
    <property type="match status" value="3"/>
</dbReference>
<dbReference type="AlphaFoldDB" id="A0AAQ3PN57"/>
<keyword evidence="6" id="KW-1185">Reference proteome</keyword>
<evidence type="ECO:0000256" key="3">
    <source>
        <dbReference type="PROSITE-ProRule" id="PRU01191"/>
    </source>
</evidence>
<feature type="region of interest" description="SAW" evidence="3">
    <location>
        <begin position="46"/>
        <end position="121"/>
    </location>
</feature>
<evidence type="ECO:0000256" key="1">
    <source>
        <dbReference type="ARBA" id="ARBA00023015"/>
    </source>
</evidence>
<dbReference type="PROSITE" id="PS50985">
    <property type="entry name" value="GRAS"/>
    <property type="match status" value="2"/>
</dbReference>
<name>A0AAQ3PN57_PASNO</name>
<evidence type="ECO:0000256" key="2">
    <source>
        <dbReference type="ARBA" id="ARBA00023163"/>
    </source>
</evidence>
<evidence type="ECO:0000313" key="6">
    <source>
        <dbReference type="Proteomes" id="UP001341281"/>
    </source>
</evidence>
<keyword evidence="1" id="KW-0805">Transcription regulation</keyword>
<comment type="caution">
    <text evidence="3">Lacks conserved residue(s) required for the propagation of feature annotation.</text>
</comment>
<keyword evidence="2" id="KW-0804">Transcription</keyword>
<dbReference type="InterPro" id="IPR005202">
    <property type="entry name" value="TF_GRAS"/>
</dbReference>